<dbReference type="Proteomes" id="UP000670527">
    <property type="component" value="Unassembled WGS sequence"/>
</dbReference>
<feature type="transmembrane region" description="Helical" evidence="1">
    <location>
        <begin position="244"/>
        <end position="262"/>
    </location>
</feature>
<evidence type="ECO:0000256" key="1">
    <source>
        <dbReference type="SAM" id="Phobius"/>
    </source>
</evidence>
<evidence type="ECO:0008006" key="4">
    <source>
        <dbReference type="Google" id="ProtNLM"/>
    </source>
</evidence>
<dbReference type="RefSeq" id="WP_208306186.1">
    <property type="nucleotide sequence ID" value="NZ_JAGETX010000001.1"/>
</dbReference>
<name>A0ABS3T729_9BACT</name>
<proteinExistence type="predicted"/>
<feature type="transmembrane region" description="Helical" evidence="1">
    <location>
        <begin position="274"/>
        <end position="301"/>
    </location>
</feature>
<accession>A0ABS3T729</accession>
<organism evidence="2 3">
    <name type="scientific">Hymenobacter defluvii</name>
    <dbReference type="NCBI Taxonomy" id="2054411"/>
    <lineage>
        <taxon>Bacteria</taxon>
        <taxon>Pseudomonadati</taxon>
        <taxon>Bacteroidota</taxon>
        <taxon>Cytophagia</taxon>
        <taxon>Cytophagales</taxon>
        <taxon>Hymenobacteraceae</taxon>
        <taxon>Hymenobacter</taxon>
    </lineage>
</organism>
<feature type="transmembrane region" description="Helical" evidence="1">
    <location>
        <begin position="172"/>
        <end position="192"/>
    </location>
</feature>
<keyword evidence="3" id="KW-1185">Reference proteome</keyword>
<protein>
    <recommendedName>
        <fullName evidence="4">Integral membrane protein</fullName>
    </recommendedName>
</protein>
<feature type="transmembrane region" description="Helical" evidence="1">
    <location>
        <begin position="108"/>
        <end position="126"/>
    </location>
</feature>
<feature type="transmembrane region" description="Helical" evidence="1">
    <location>
        <begin position="21"/>
        <end position="41"/>
    </location>
</feature>
<dbReference type="EMBL" id="JAGETX010000001">
    <property type="protein sequence ID" value="MBO3269457.1"/>
    <property type="molecule type" value="Genomic_DNA"/>
</dbReference>
<evidence type="ECO:0000313" key="3">
    <source>
        <dbReference type="Proteomes" id="UP000670527"/>
    </source>
</evidence>
<gene>
    <name evidence="2" type="ORF">J4D97_02260</name>
</gene>
<feature type="transmembrane region" description="Helical" evidence="1">
    <location>
        <begin position="213"/>
        <end position="238"/>
    </location>
</feature>
<feature type="transmembrane region" description="Helical" evidence="1">
    <location>
        <begin position="147"/>
        <end position="166"/>
    </location>
</feature>
<evidence type="ECO:0000313" key="2">
    <source>
        <dbReference type="EMBL" id="MBO3269457.1"/>
    </source>
</evidence>
<keyword evidence="1" id="KW-1133">Transmembrane helix</keyword>
<comment type="caution">
    <text evidence="2">The sequence shown here is derived from an EMBL/GenBank/DDBJ whole genome shotgun (WGS) entry which is preliminary data.</text>
</comment>
<sequence>MQSYFRLRLRVLGRHLLELGWWRLLILGAMLLAVSSKALLTAAHHPVGQWAVPIMGAWLCLSAHWRRNDLDFLQTTAPMFRQWLAVEYALLLSPAAIALLAYGRVGVALLTVLAAAAVPWLPVPAVRARKRGGKSLFRAEAFEWVGGWRQSGGMLVWLGLFGVSVWQHQLPLVAAGAAVLWLLWVLSCYGTAEPSTMVLTAARGVGAFLWRRVWLLWAYYLLTATPFLAVMATGLATWVSALGLLLWSLAVLTGALLAKYAFYPNTFLSRTVQAGVVVLGLLIVLNTVYGAVFVAAFPVLLTKSRRRLAAFRYD</sequence>
<keyword evidence="1" id="KW-0812">Transmembrane</keyword>
<reference evidence="2 3" key="1">
    <citation type="submission" date="2021-03" db="EMBL/GenBank/DDBJ databases">
        <authorList>
            <person name="Kim M.K."/>
        </authorList>
    </citation>
    <scope>NUCLEOTIDE SEQUENCE [LARGE SCALE GENOMIC DNA]</scope>
    <source>
        <strain evidence="2 3">BT507</strain>
    </source>
</reference>
<keyword evidence="1" id="KW-0472">Membrane</keyword>